<organism evidence="2 3">
    <name type="scientific">Escherichia coli O6:H1 (strain CFT073 / ATCC 700928 / UPEC)</name>
    <dbReference type="NCBI Taxonomy" id="199310"/>
    <lineage>
        <taxon>Bacteria</taxon>
        <taxon>Pseudomonadati</taxon>
        <taxon>Pseudomonadota</taxon>
        <taxon>Gammaproteobacteria</taxon>
        <taxon>Enterobacterales</taxon>
        <taxon>Enterobacteriaceae</taxon>
        <taxon>Escherichia</taxon>
    </lineage>
</organism>
<evidence type="ECO:0000313" key="3">
    <source>
        <dbReference type="Proteomes" id="UP000001410"/>
    </source>
</evidence>
<evidence type="ECO:0000313" key="2">
    <source>
        <dbReference type="EMBL" id="AAN81593.1"/>
    </source>
</evidence>
<accession>A0A0H2V9L8</accession>
<keyword evidence="3" id="KW-1185">Reference proteome</keyword>
<name>A0A0H2V9L8_ECOL6</name>
<dbReference type="Proteomes" id="UP000001410">
    <property type="component" value="Chromosome"/>
</dbReference>
<dbReference type="eggNOG" id="ENOG502ZCM4">
    <property type="taxonomic scope" value="Bacteria"/>
</dbReference>
<dbReference type="HOGENOM" id="CLU_070824_0_0_6"/>
<dbReference type="AlphaFoldDB" id="A0A0H2V9L8"/>
<dbReference type="KEGG" id="ecc:c3143"/>
<proteinExistence type="predicted"/>
<dbReference type="Pfam" id="PF18864">
    <property type="entry name" value="AbiTii"/>
    <property type="match status" value="1"/>
</dbReference>
<protein>
    <recommendedName>
        <fullName evidence="1">AbiTii domain-containing protein</fullName>
    </recommendedName>
</protein>
<dbReference type="RefSeq" id="WP_001072749.1">
    <property type="nucleotide sequence ID" value="NC_004431.1"/>
</dbReference>
<sequence>MNQLQEIIQILSTGDEGTTNALIKTKILLFSIGKKELAAWVNHEINGYPDSVSLPDYRIVGTRILADLNNGVRLYRAFPLPIGYLSEDDYEDATTSNVRLSISQIEELVTNAGDSHALQQPIPLDYALVKYCKGIDKGYELTRCYKEIALHNFTSILTQVRSRLLDFILELSDQVSEIPDEKNMTEKLKNIDTSSLFHNSIFGDNTVINFGNENSFSVNNHVVKNDTESLKEFLSAQGFPKSDVNDLEIAIGEDGPIANKRGEYGQSVSKWLANIASKAAHGTLGIGIAAATQAATAALKKYYGLS</sequence>
<dbReference type="InterPro" id="IPR041304">
    <property type="entry name" value="AbiTii"/>
</dbReference>
<reference evidence="2 3" key="1">
    <citation type="journal article" date="2002" name="Proc. Natl. Acad. Sci. U.S.A.">
        <title>Extensive mosaic structure revealed by the complete genome sequence of uropathogenic Escherichia coli.</title>
        <authorList>
            <person name="Welch R.A."/>
            <person name="Burland V."/>
            <person name="Plunkett G.III."/>
            <person name="Redford P."/>
            <person name="Roesch P."/>
            <person name="Rasko D."/>
            <person name="Buckles E.L."/>
            <person name="Liou S.R."/>
            <person name="Boutin A."/>
            <person name="Hackett J."/>
            <person name="Stroud D."/>
            <person name="Mayhew G.F."/>
            <person name="Rose D.J."/>
            <person name="Zhou S."/>
            <person name="Schwartz D.C."/>
            <person name="Perna N.T."/>
            <person name="Mobley H.L."/>
            <person name="Donnenberg M.S."/>
            <person name="Blattner F.R."/>
        </authorList>
    </citation>
    <scope>NUCLEOTIDE SEQUENCE [LARGE SCALE GENOMIC DNA]</scope>
    <source>
        <strain evidence="3">CFT073 / ATCC 700928 / UPEC</strain>
    </source>
</reference>
<evidence type="ECO:0000259" key="1">
    <source>
        <dbReference type="Pfam" id="PF18864"/>
    </source>
</evidence>
<feature type="domain" description="AbiTii" evidence="1">
    <location>
        <begin position="4"/>
        <end position="191"/>
    </location>
</feature>
<gene>
    <name evidence="2" type="ordered locus">c3143</name>
</gene>
<dbReference type="EMBL" id="AE014075">
    <property type="protein sequence ID" value="AAN81593.1"/>
    <property type="molecule type" value="Genomic_DNA"/>
</dbReference>